<gene>
    <name evidence="1" type="ORF">ENJ67_03335</name>
</gene>
<dbReference type="Proteomes" id="UP000886390">
    <property type="component" value="Unassembled WGS sequence"/>
</dbReference>
<comment type="caution">
    <text evidence="1">The sequence shown here is derived from an EMBL/GenBank/DDBJ whole genome shotgun (WGS) entry which is preliminary data.</text>
</comment>
<reference evidence="1" key="1">
    <citation type="journal article" date="2020" name="mSystems">
        <title>Genome- and Community-Level Interaction Insights into Carbon Utilization and Element Cycling Functions of Hydrothermarchaeota in Hydrothermal Sediment.</title>
        <authorList>
            <person name="Zhou Z."/>
            <person name="Liu Y."/>
            <person name="Xu W."/>
            <person name="Pan J."/>
            <person name="Luo Z.H."/>
            <person name="Li M."/>
        </authorList>
    </citation>
    <scope>NUCLEOTIDE SEQUENCE [LARGE SCALE GENOMIC DNA]</scope>
    <source>
        <strain evidence="1">HyVt-507</strain>
    </source>
</reference>
<dbReference type="EMBL" id="DRNH01000178">
    <property type="protein sequence ID" value="HFB53742.1"/>
    <property type="molecule type" value="Genomic_DNA"/>
</dbReference>
<proteinExistence type="predicted"/>
<name>A0A7C3BZR0_9BACT</name>
<accession>A0A7C3BZR0</accession>
<dbReference type="AlphaFoldDB" id="A0A7C3BZR0"/>
<protein>
    <submittedName>
        <fullName evidence="1">Uncharacterized protein</fullName>
    </submittedName>
</protein>
<organism evidence="1">
    <name type="scientific">Sulfurimonas autotrophica</name>
    <dbReference type="NCBI Taxonomy" id="202747"/>
    <lineage>
        <taxon>Bacteria</taxon>
        <taxon>Pseudomonadati</taxon>
        <taxon>Campylobacterota</taxon>
        <taxon>Epsilonproteobacteria</taxon>
        <taxon>Campylobacterales</taxon>
        <taxon>Sulfurimonadaceae</taxon>
        <taxon>Sulfurimonas</taxon>
    </lineage>
</organism>
<sequence>MDATTFALHEIIQAVEGEFRLALYTEEEQAIPAELHDVTIQQISKFNTPFRALPRDNDIVIFKDVFSKHSNPELLLRIAYTTLANTADVVIMEKKGVMDVEVTKELLEKFEFRAPNAIDVLDAYDLVMAKKMHMWGNGL</sequence>
<evidence type="ECO:0000313" key="1">
    <source>
        <dbReference type="EMBL" id="HFB53742.1"/>
    </source>
</evidence>